<evidence type="ECO:0000313" key="2">
    <source>
        <dbReference type="Proteomes" id="UP000028547"/>
    </source>
</evidence>
<dbReference type="EMBL" id="JPMI01000253">
    <property type="protein sequence ID" value="KFA89294.1"/>
    <property type="molecule type" value="Genomic_DNA"/>
</dbReference>
<dbReference type="AlphaFoldDB" id="A0A084SLF9"/>
<reference evidence="1 2" key="1">
    <citation type="submission" date="2014-07" db="EMBL/GenBank/DDBJ databases">
        <title>Draft Genome Sequence of Gephyronic Acid Producer, Cystobacter violaceus Strain Cb vi76.</title>
        <authorList>
            <person name="Stevens D.C."/>
            <person name="Young J."/>
            <person name="Carmichael R."/>
            <person name="Tan J."/>
            <person name="Taylor R.E."/>
        </authorList>
    </citation>
    <scope>NUCLEOTIDE SEQUENCE [LARGE SCALE GENOMIC DNA]</scope>
    <source>
        <strain evidence="1 2">Cb vi76</strain>
    </source>
</reference>
<organism evidence="1 2">
    <name type="scientific">Archangium violaceum Cb vi76</name>
    <dbReference type="NCBI Taxonomy" id="1406225"/>
    <lineage>
        <taxon>Bacteria</taxon>
        <taxon>Pseudomonadati</taxon>
        <taxon>Myxococcota</taxon>
        <taxon>Myxococcia</taxon>
        <taxon>Myxococcales</taxon>
        <taxon>Cystobacterineae</taxon>
        <taxon>Archangiaceae</taxon>
        <taxon>Archangium</taxon>
    </lineage>
</organism>
<gene>
    <name evidence="1" type="ORF">Q664_35720</name>
</gene>
<name>A0A084SLF9_9BACT</name>
<dbReference type="RefSeq" id="WP_043405731.1">
    <property type="nucleotide sequence ID" value="NZ_JPMI01000253.1"/>
</dbReference>
<accession>A0A084SLF9</accession>
<comment type="caution">
    <text evidence="1">The sequence shown here is derived from an EMBL/GenBank/DDBJ whole genome shotgun (WGS) entry which is preliminary data.</text>
</comment>
<proteinExistence type="predicted"/>
<protein>
    <submittedName>
        <fullName evidence="1">Uncharacterized protein</fullName>
    </submittedName>
</protein>
<evidence type="ECO:0000313" key="1">
    <source>
        <dbReference type="EMBL" id="KFA89294.1"/>
    </source>
</evidence>
<sequence length="170" mass="18492">MKRFVIVFDNEPAEAAPWMARACATSQLTFVDNEAITDAVSDNKEAQKLLLQGGLPPGENPKLAPYYKDALEKLAAGKQRVGLYSVSWLLYLGQADGCVLDFAGLEEQRKKGLASGVAQKTADEYVAKYSAHLQERARKVLPPERILIVPAGESDAKKAELTAAFIKKLG</sequence>
<dbReference type="Proteomes" id="UP000028547">
    <property type="component" value="Unassembled WGS sequence"/>
</dbReference>